<name>A0A329YJE2_RHITR</name>
<evidence type="ECO:0000313" key="1">
    <source>
        <dbReference type="EMBL" id="RAX42434.1"/>
    </source>
</evidence>
<gene>
    <name evidence="1" type="ORF">DQ393_06240</name>
</gene>
<accession>A0A329YJE2</accession>
<proteinExistence type="predicted"/>
<comment type="caution">
    <text evidence="1">The sequence shown here is derived from an EMBL/GenBank/DDBJ whole genome shotgun (WGS) entry which is preliminary data.</text>
</comment>
<evidence type="ECO:0000313" key="2">
    <source>
        <dbReference type="Proteomes" id="UP000251205"/>
    </source>
</evidence>
<dbReference type="Proteomes" id="UP000251205">
    <property type="component" value="Unassembled WGS sequence"/>
</dbReference>
<dbReference type="OrthoDB" id="9958625at2"/>
<dbReference type="AlphaFoldDB" id="A0A329YJE2"/>
<dbReference type="RefSeq" id="WP_112340920.1">
    <property type="nucleotide sequence ID" value="NZ_QMKK01000022.1"/>
</dbReference>
<reference evidence="1 2" key="1">
    <citation type="submission" date="2018-06" db="EMBL/GenBank/DDBJ databases">
        <title>Whole Genome Sequence of an efficient microsymbiont, Rhizobium tropici.</title>
        <authorList>
            <person name="Srinivasan R."/>
            <person name="Singh H.V."/>
            <person name="Srivastava R."/>
            <person name="Kumari B."/>
            <person name="Radhakrishna A."/>
        </authorList>
    </citation>
    <scope>NUCLEOTIDE SEQUENCE [LARGE SCALE GENOMIC DNA]</scope>
    <source>
        <strain evidence="1 2">IGFRI Rhizo-19</strain>
    </source>
</reference>
<dbReference type="EMBL" id="QMKK01000022">
    <property type="protein sequence ID" value="RAX42434.1"/>
    <property type="molecule type" value="Genomic_DNA"/>
</dbReference>
<evidence type="ECO:0008006" key="3">
    <source>
        <dbReference type="Google" id="ProtNLM"/>
    </source>
</evidence>
<protein>
    <recommendedName>
        <fullName evidence="3">MarR family transcriptional regulator</fullName>
    </recommendedName>
</protein>
<organism evidence="1 2">
    <name type="scientific">Rhizobium tropici</name>
    <dbReference type="NCBI Taxonomy" id="398"/>
    <lineage>
        <taxon>Bacteria</taxon>
        <taxon>Pseudomonadati</taxon>
        <taxon>Pseudomonadota</taxon>
        <taxon>Alphaproteobacteria</taxon>
        <taxon>Hyphomicrobiales</taxon>
        <taxon>Rhizobiaceae</taxon>
        <taxon>Rhizobium/Agrobacterium group</taxon>
        <taxon>Rhizobium</taxon>
    </lineage>
</organism>
<sequence>MSDGSMRLSDLEAQCLTAWQGMNPDFGYLSFSVIESRSSLPSHQIRRVTRALARKGLVAYARGLFTDMGEPAGAGYGLTASGQQHLSKLEKANG</sequence>